<dbReference type="OrthoDB" id="673101at2"/>
<evidence type="ECO:0000313" key="2">
    <source>
        <dbReference type="EMBL" id="SEA73953.1"/>
    </source>
</evidence>
<protein>
    <recommendedName>
        <fullName evidence="4">Peptidylprolyl isomerase</fullName>
    </recommendedName>
</protein>
<reference evidence="3" key="1">
    <citation type="submission" date="2016-10" db="EMBL/GenBank/DDBJ databases">
        <authorList>
            <person name="Varghese N."/>
            <person name="Submissions S."/>
        </authorList>
    </citation>
    <scope>NUCLEOTIDE SEQUENCE [LARGE SCALE GENOMIC DNA]</scope>
    <source>
        <strain evidence="3">DSM 23920</strain>
    </source>
</reference>
<accession>A0A1H4DMD0</accession>
<dbReference type="EMBL" id="FNRL01000014">
    <property type="protein sequence ID" value="SEA73953.1"/>
    <property type="molecule type" value="Genomic_DNA"/>
</dbReference>
<dbReference type="STRING" id="408074.SAMN05660909_03205"/>
<dbReference type="Proteomes" id="UP000199656">
    <property type="component" value="Unassembled WGS sequence"/>
</dbReference>
<dbReference type="RefSeq" id="WP_139170195.1">
    <property type="nucleotide sequence ID" value="NZ_BKAT01000023.1"/>
</dbReference>
<keyword evidence="1" id="KW-0732">Signal</keyword>
<feature type="chain" id="PRO_5011593037" description="Peptidylprolyl isomerase" evidence="1">
    <location>
        <begin position="28"/>
        <end position="130"/>
    </location>
</feature>
<name>A0A1H4DMD0_9BACT</name>
<dbReference type="AlphaFoldDB" id="A0A1H4DMD0"/>
<evidence type="ECO:0000256" key="1">
    <source>
        <dbReference type="SAM" id="SignalP"/>
    </source>
</evidence>
<organism evidence="2 3">
    <name type="scientific">Chitinophaga terrae</name>
    <name type="common">ex Kim and Jung 2007</name>
    <dbReference type="NCBI Taxonomy" id="408074"/>
    <lineage>
        <taxon>Bacteria</taxon>
        <taxon>Pseudomonadati</taxon>
        <taxon>Bacteroidota</taxon>
        <taxon>Chitinophagia</taxon>
        <taxon>Chitinophagales</taxon>
        <taxon>Chitinophagaceae</taxon>
        <taxon>Chitinophaga</taxon>
    </lineage>
</organism>
<evidence type="ECO:0008006" key="4">
    <source>
        <dbReference type="Google" id="ProtNLM"/>
    </source>
</evidence>
<sequence>MKAFSLSRTFFVVFSALMLVFSTVSHAQAPAMNIEGTSNSILSKLDKALTLTDVQKPRLLTIITNYLRQKVNIQPLQQSNEKAYATKLNSMQNGLQTKLKAVLSQQQYADYQALKPKTFDETNVLSHLFY</sequence>
<feature type="signal peptide" evidence="1">
    <location>
        <begin position="1"/>
        <end position="27"/>
    </location>
</feature>
<gene>
    <name evidence="2" type="ORF">SAMN05660909_03205</name>
</gene>
<evidence type="ECO:0000313" key="3">
    <source>
        <dbReference type="Proteomes" id="UP000199656"/>
    </source>
</evidence>
<keyword evidence="3" id="KW-1185">Reference proteome</keyword>
<proteinExistence type="predicted"/>